<organism evidence="2">
    <name type="scientific">Mytilinidion resinicola</name>
    <dbReference type="NCBI Taxonomy" id="574789"/>
    <lineage>
        <taxon>Eukaryota</taxon>
        <taxon>Fungi</taxon>
        <taxon>Dikarya</taxon>
        <taxon>Ascomycota</taxon>
        <taxon>Pezizomycotina</taxon>
        <taxon>Dothideomycetes</taxon>
        <taxon>Pleosporomycetidae</taxon>
        <taxon>Mytilinidiales</taxon>
        <taxon>Mytilinidiaceae</taxon>
        <taxon>Mytilinidion</taxon>
    </lineage>
</organism>
<reference evidence="2 4" key="1">
    <citation type="journal article" date="2020" name="Stud. Mycol.">
        <title>101 Dothideomycetes genomes: a test case for predicting lifestyles and emergence of pathogens.</title>
        <authorList>
            <person name="Haridas S."/>
            <person name="Albert R."/>
            <person name="Binder M."/>
            <person name="Bloem J."/>
            <person name="Labutti K."/>
            <person name="Salamov A."/>
            <person name="Andreopoulos B."/>
            <person name="Baker S."/>
            <person name="Barry K."/>
            <person name="Bills G."/>
            <person name="Bluhm B."/>
            <person name="Cannon C."/>
            <person name="Castanera R."/>
            <person name="Culley D."/>
            <person name="Daum C."/>
            <person name="Ezra D."/>
            <person name="Gonzalez J."/>
            <person name="Henrissat B."/>
            <person name="Kuo A."/>
            <person name="Liang C."/>
            <person name="Lipzen A."/>
            <person name="Lutzoni F."/>
            <person name="Magnuson J."/>
            <person name="Mondo S."/>
            <person name="Nolan M."/>
            <person name="Ohm R."/>
            <person name="Pangilinan J."/>
            <person name="Park H.-J."/>
            <person name="Ramirez L."/>
            <person name="Alfaro M."/>
            <person name="Sun H."/>
            <person name="Tritt A."/>
            <person name="Yoshinaga Y."/>
            <person name="Zwiers L.-H."/>
            <person name="Turgeon B."/>
            <person name="Goodwin S."/>
            <person name="Spatafora J."/>
            <person name="Crous P."/>
            <person name="Grigoriev I."/>
        </authorList>
    </citation>
    <scope>NUCLEOTIDE SEQUENCE</scope>
    <source>
        <strain evidence="2 4">CBS 304.34</strain>
    </source>
</reference>
<evidence type="ECO:0000313" key="2">
    <source>
        <dbReference type="EMBL" id="KAF2804063.1"/>
    </source>
</evidence>
<sequence length="293" mass="33958">MTSQLHKSEYLEVVDPRFAGAFPPFEHPRQPRLGRAYTTANPPSHIELEPRPALRERAQTASAAKARSAPRRRPGAPTRVGWEKAEVDKELQKAFDLEEDPMGDTEKEKEIRRCRGGFREEMRAMAEQLSELYVEMVASRDGNLHDLAKIAARRLKGIVKCRDRHQKEAKEKGRRASLTQLHDVGNVKVMGALFWTLYTYTKHMHSYFEDVKEYQRQDIKNPIRVVRDKFRELNQLYRNIDLEVEKNPEARPAELAPAPASMSEEREPKAESKLLKLKKSLSDLLTFRKQRET</sequence>
<dbReference type="Proteomes" id="UP000504636">
    <property type="component" value="Unplaced"/>
</dbReference>
<feature type="region of interest" description="Disordered" evidence="1">
    <location>
        <begin position="16"/>
        <end position="84"/>
    </location>
</feature>
<proteinExistence type="predicted"/>
<feature type="compositionally biased region" description="Basic and acidic residues" evidence="1">
    <location>
        <begin position="46"/>
        <end position="58"/>
    </location>
</feature>
<feature type="region of interest" description="Disordered" evidence="1">
    <location>
        <begin position="248"/>
        <end position="272"/>
    </location>
</feature>
<reference evidence="4" key="3">
    <citation type="submission" date="2025-04" db="UniProtKB">
        <authorList>
            <consortium name="RefSeq"/>
        </authorList>
    </citation>
    <scope>IDENTIFICATION</scope>
    <source>
        <strain evidence="4">CBS 304.34</strain>
    </source>
</reference>
<keyword evidence="3" id="KW-1185">Reference proteome</keyword>
<dbReference type="RefSeq" id="XP_033571027.1">
    <property type="nucleotide sequence ID" value="XM_033726093.1"/>
</dbReference>
<evidence type="ECO:0000256" key="1">
    <source>
        <dbReference type="SAM" id="MobiDB-lite"/>
    </source>
</evidence>
<gene>
    <name evidence="2 4" type="ORF">BDZ99DRAFT_526102</name>
</gene>
<dbReference type="GeneID" id="54466986"/>
<dbReference type="AlphaFoldDB" id="A0A6A6Y6B6"/>
<evidence type="ECO:0000313" key="3">
    <source>
        <dbReference type="Proteomes" id="UP000504636"/>
    </source>
</evidence>
<evidence type="ECO:0000313" key="4">
    <source>
        <dbReference type="RefSeq" id="XP_033571027.1"/>
    </source>
</evidence>
<feature type="compositionally biased region" description="Basic and acidic residues" evidence="1">
    <location>
        <begin position="263"/>
        <end position="272"/>
    </location>
</feature>
<dbReference type="EMBL" id="MU003715">
    <property type="protein sequence ID" value="KAF2804063.1"/>
    <property type="molecule type" value="Genomic_DNA"/>
</dbReference>
<protein>
    <submittedName>
        <fullName evidence="2 4">Uncharacterized protein</fullName>
    </submittedName>
</protein>
<accession>A0A6A6Y6B6</accession>
<reference evidence="4" key="2">
    <citation type="submission" date="2020-04" db="EMBL/GenBank/DDBJ databases">
        <authorList>
            <consortium name="NCBI Genome Project"/>
        </authorList>
    </citation>
    <scope>NUCLEOTIDE SEQUENCE</scope>
    <source>
        <strain evidence="4">CBS 304.34</strain>
    </source>
</reference>
<name>A0A6A6Y6B6_9PEZI</name>